<feature type="active site" description="Proton donor" evidence="9">
    <location>
        <position position="181"/>
    </location>
</feature>
<dbReference type="GO" id="GO:0030246">
    <property type="term" value="F:carbohydrate binding"/>
    <property type="evidence" value="ECO:0007669"/>
    <property type="project" value="InterPro"/>
</dbReference>
<dbReference type="InterPro" id="IPR008183">
    <property type="entry name" value="Aldose_1/G6P_1-epimerase"/>
</dbReference>
<evidence type="ECO:0000256" key="3">
    <source>
        <dbReference type="ARBA" id="ARBA00006206"/>
    </source>
</evidence>
<dbReference type="OrthoDB" id="9779408at2"/>
<evidence type="ECO:0000256" key="1">
    <source>
        <dbReference type="ARBA" id="ARBA00001614"/>
    </source>
</evidence>
<dbReference type="EMBL" id="FWXR01000005">
    <property type="protein sequence ID" value="SMC63548.1"/>
    <property type="molecule type" value="Genomic_DNA"/>
</dbReference>
<evidence type="ECO:0000313" key="12">
    <source>
        <dbReference type="EMBL" id="SMC63548.1"/>
    </source>
</evidence>
<dbReference type="InterPro" id="IPR014718">
    <property type="entry name" value="GH-type_carb-bd"/>
</dbReference>
<comment type="pathway">
    <text evidence="2 8">Carbohydrate metabolism; hexose metabolism.</text>
</comment>
<evidence type="ECO:0000313" key="13">
    <source>
        <dbReference type="Proteomes" id="UP000192656"/>
    </source>
</evidence>
<dbReference type="STRING" id="937218.SAMN06297251_10544"/>
<gene>
    <name evidence="12" type="ORF">SAMN06297251_10544</name>
</gene>
<evidence type="ECO:0000256" key="5">
    <source>
        <dbReference type="ARBA" id="ARBA00014165"/>
    </source>
</evidence>
<dbReference type="AlphaFoldDB" id="A0A1W2ATM0"/>
<dbReference type="EC" id="5.1.3.3" evidence="4 8"/>
<evidence type="ECO:0000256" key="10">
    <source>
        <dbReference type="PIRSR" id="PIRSR005096-2"/>
    </source>
</evidence>
<dbReference type="PIRSF" id="PIRSF005096">
    <property type="entry name" value="GALM"/>
    <property type="match status" value="1"/>
</dbReference>
<dbReference type="UniPathway" id="UPA00242"/>
<dbReference type="GO" id="GO:0006006">
    <property type="term" value="P:glucose metabolic process"/>
    <property type="evidence" value="ECO:0007669"/>
    <property type="project" value="TreeGrafter"/>
</dbReference>
<name>A0A1W2ATM0_9HYPH</name>
<dbReference type="PROSITE" id="PS00545">
    <property type="entry name" value="ALDOSE_1_EPIMERASE"/>
    <property type="match status" value="1"/>
</dbReference>
<dbReference type="NCBIfam" id="NF008277">
    <property type="entry name" value="PRK11055.1"/>
    <property type="match status" value="1"/>
</dbReference>
<dbReference type="InterPro" id="IPR018052">
    <property type="entry name" value="Ald1_epimerase_CS"/>
</dbReference>
<dbReference type="Proteomes" id="UP000192656">
    <property type="component" value="Unassembled WGS sequence"/>
</dbReference>
<evidence type="ECO:0000256" key="8">
    <source>
        <dbReference type="PIRNR" id="PIRNR005096"/>
    </source>
</evidence>
<feature type="active site" description="Proton acceptor" evidence="9">
    <location>
        <position position="320"/>
    </location>
</feature>
<dbReference type="InterPro" id="IPR011013">
    <property type="entry name" value="Gal_mutarotase_sf_dom"/>
</dbReference>
<dbReference type="CDD" id="cd09019">
    <property type="entry name" value="galactose_mutarotase_like"/>
    <property type="match status" value="1"/>
</dbReference>
<dbReference type="Pfam" id="PF01263">
    <property type="entry name" value="Aldose_epim"/>
    <property type="match status" value="1"/>
</dbReference>
<feature type="binding site" evidence="11">
    <location>
        <begin position="181"/>
        <end position="183"/>
    </location>
    <ligand>
        <name>beta-D-galactose</name>
        <dbReference type="ChEBI" id="CHEBI:27667"/>
    </ligand>
</feature>
<keyword evidence="7 8" id="KW-0119">Carbohydrate metabolism</keyword>
<evidence type="ECO:0000256" key="4">
    <source>
        <dbReference type="ARBA" id="ARBA00013185"/>
    </source>
</evidence>
<dbReference type="RefSeq" id="WP_084409484.1">
    <property type="nucleotide sequence ID" value="NZ_FWXR01000005.1"/>
</dbReference>
<reference evidence="12 13" key="1">
    <citation type="submission" date="2017-04" db="EMBL/GenBank/DDBJ databases">
        <authorList>
            <person name="Afonso C.L."/>
            <person name="Miller P.J."/>
            <person name="Scott M.A."/>
            <person name="Spackman E."/>
            <person name="Goraichik I."/>
            <person name="Dimitrov K.M."/>
            <person name="Suarez D.L."/>
            <person name="Swayne D.E."/>
        </authorList>
    </citation>
    <scope>NUCLEOTIDE SEQUENCE [LARGE SCALE GENOMIC DNA]</scope>
    <source>
        <strain evidence="12 13">CGMCC 1.10972</strain>
    </source>
</reference>
<dbReference type="GO" id="GO:0004034">
    <property type="term" value="F:aldose 1-epimerase activity"/>
    <property type="evidence" value="ECO:0007669"/>
    <property type="project" value="UniProtKB-EC"/>
</dbReference>
<dbReference type="PANTHER" id="PTHR10091:SF0">
    <property type="entry name" value="GALACTOSE MUTAROTASE"/>
    <property type="match status" value="1"/>
</dbReference>
<proteinExistence type="inferred from homology"/>
<dbReference type="GO" id="GO:0033499">
    <property type="term" value="P:galactose catabolic process via UDP-galactose, Leloir pathway"/>
    <property type="evidence" value="ECO:0007669"/>
    <property type="project" value="TreeGrafter"/>
</dbReference>
<evidence type="ECO:0000256" key="2">
    <source>
        <dbReference type="ARBA" id="ARBA00005028"/>
    </source>
</evidence>
<evidence type="ECO:0000256" key="6">
    <source>
        <dbReference type="ARBA" id="ARBA00023235"/>
    </source>
</evidence>
<keyword evidence="13" id="KW-1185">Reference proteome</keyword>
<accession>A0A1W2ATM0</accession>
<evidence type="ECO:0000256" key="11">
    <source>
        <dbReference type="PIRSR" id="PIRSR005096-3"/>
    </source>
</evidence>
<comment type="similarity">
    <text evidence="3 8">Belongs to the aldose epimerase family.</text>
</comment>
<dbReference type="Gene3D" id="2.70.98.10">
    <property type="match status" value="1"/>
</dbReference>
<feature type="binding site" evidence="10">
    <location>
        <position position="254"/>
    </location>
    <ligand>
        <name>beta-D-galactose</name>
        <dbReference type="ChEBI" id="CHEBI:27667"/>
    </ligand>
</feature>
<dbReference type="PANTHER" id="PTHR10091">
    <property type="entry name" value="ALDOSE-1-EPIMERASE"/>
    <property type="match status" value="1"/>
</dbReference>
<keyword evidence="6 8" id="KW-0413">Isomerase</keyword>
<protein>
    <recommendedName>
        <fullName evidence="5 8">Aldose 1-epimerase</fullName>
        <ecNumber evidence="4 8">5.1.3.3</ecNumber>
    </recommendedName>
</protein>
<dbReference type="SUPFAM" id="SSF74650">
    <property type="entry name" value="Galactose mutarotase-like"/>
    <property type="match status" value="1"/>
</dbReference>
<organism evidence="12 13">
    <name type="scientific">Fulvimarina manganoxydans</name>
    <dbReference type="NCBI Taxonomy" id="937218"/>
    <lineage>
        <taxon>Bacteria</taxon>
        <taxon>Pseudomonadati</taxon>
        <taxon>Pseudomonadota</taxon>
        <taxon>Alphaproteobacteria</taxon>
        <taxon>Hyphomicrobiales</taxon>
        <taxon>Aurantimonadaceae</taxon>
        <taxon>Fulvimarina</taxon>
    </lineage>
</organism>
<dbReference type="GO" id="GO:0005737">
    <property type="term" value="C:cytoplasm"/>
    <property type="evidence" value="ECO:0007669"/>
    <property type="project" value="TreeGrafter"/>
</dbReference>
<evidence type="ECO:0000256" key="7">
    <source>
        <dbReference type="ARBA" id="ARBA00023277"/>
    </source>
</evidence>
<comment type="catalytic activity">
    <reaction evidence="1 8">
        <text>alpha-D-glucose = beta-D-glucose</text>
        <dbReference type="Rhea" id="RHEA:10264"/>
        <dbReference type="ChEBI" id="CHEBI:15903"/>
        <dbReference type="ChEBI" id="CHEBI:17925"/>
        <dbReference type="EC" id="5.1.3.3"/>
    </reaction>
</comment>
<dbReference type="InterPro" id="IPR015443">
    <property type="entry name" value="Aldose_1-epimerase"/>
</dbReference>
<evidence type="ECO:0000256" key="9">
    <source>
        <dbReference type="PIRSR" id="PIRSR005096-1"/>
    </source>
</evidence>
<dbReference type="InterPro" id="IPR047215">
    <property type="entry name" value="Galactose_mutarotase-like"/>
</dbReference>
<sequence length="355" mass="38548">MAVSLTRRSFGQLSTGEDVAAFDLSRDGISITVMSFGAALQAVRVPDAQGRSEDVTLGYDDLFQYERVPQHFGVSVGRFANRIAKGRFTLDGKTYELETNNGPNHLHGGSSGFGMRNWRVDGHGEAPNPFVVFALTSPDGDAGYPGKVEARARYDLTATGELTLTYEATTDAPTIVNLTNHVYFNLGGPAAGDVLDHEVTIAAETYLPTDKTAIPTGERRPVLGTPFDFRAPRSIAEGVRDGSDEQIRIGRGFDHCYCLADKHRKEPVGAVRLTDRRSGRCLDFLTTAPGVQFYSGNFLDGTAAGKKGRMIRQGDGLCIEPQLFPDSPNQPDFPTARLDPGETFSQVSVYRFGTL</sequence>
<feature type="binding site" evidence="11">
    <location>
        <begin position="81"/>
        <end position="82"/>
    </location>
    <ligand>
        <name>beta-D-galactose</name>
        <dbReference type="ChEBI" id="CHEBI:27667"/>
    </ligand>
</feature>